<dbReference type="InterPro" id="IPR016092">
    <property type="entry name" value="ATAP"/>
</dbReference>
<sequence>MLRNIMHLRNISYSCIRYQKLILTSRAVQKLKNIAKEDEFLRIMVDGGGCSGFEYKLSLDTKQNEDDVLIENDGAKVIIDKISLELVQGSTIDYEEKMMRSAFRITDNPLATKGCSCGASFALK</sequence>
<evidence type="ECO:0000259" key="10">
    <source>
        <dbReference type="Pfam" id="PF01521"/>
    </source>
</evidence>
<evidence type="ECO:0000256" key="7">
    <source>
        <dbReference type="ARBA" id="ARBA00073313"/>
    </source>
</evidence>
<keyword evidence="5" id="KW-0496">Mitochondrion</keyword>
<keyword evidence="11" id="KW-1185">Reference proteome</keyword>
<evidence type="ECO:0000256" key="8">
    <source>
        <dbReference type="ARBA" id="ARBA00077082"/>
    </source>
</evidence>
<evidence type="ECO:0000256" key="5">
    <source>
        <dbReference type="ARBA" id="ARBA00023128"/>
    </source>
</evidence>
<dbReference type="Proteomes" id="UP000887540">
    <property type="component" value="Unplaced"/>
</dbReference>
<dbReference type="Pfam" id="PF01521">
    <property type="entry name" value="Fe-S_biosyn"/>
    <property type="match status" value="1"/>
</dbReference>
<organism evidence="11 12">
    <name type="scientific">Acrobeloides nanus</name>
    <dbReference type="NCBI Taxonomy" id="290746"/>
    <lineage>
        <taxon>Eukaryota</taxon>
        <taxon>Metazoa</taxon>
        <taxon>Ecdysozoa</taxon>
        <taxon>Nematoda</taxon>
        <taxon>Chromadorea</taxon>
        <taxon>Rhabditida</taxon>
        <taxon>Tylenchina</taxon>
        <taxon>Cephalobomorpha</taxon>
        <taxon>Cephaloboidea</taxon>
        <taxon>Cephalobidae</taxon>
        <taxon>Acrobeloides</taxon>
    </lineage>
</organism>
<dbReference type="InterPro" id="IPR000361">
    <property type="entry name" value="ATAP_core_dom"/>
</dbReference>
<comment type="subunit">
    <text evidence="9">Heterotetramer; forms a dimer of dimers with IBA57. Interacts with [2Fe-2S]-ISCA2 forming the heterodimer [2Fe- 2S]-ISCA2-IBA57 complex; [2Fe-2S] cluster binding is absolutely required to promote the complex formation.</text>
</comment>
<dbReference type="SUPFAM" id="SSF89360">
    <property type="entry name" value="HesB-like domain"/>
    <property type="match status" value="1"/>
</dbReference>
<keyword evidence="4" id="KW-0408">Iron</keyword>
<evidence type="ECO:0000256" key="9">
    <source>
        <dbReference type="ARBA" id="ARBA00093471"/>
    </source>
</evidence>
<dbReference type="PANTHER" id="PTHR43011">
    <property type="entry name" value="IRON-SULFUR CLUSTER ASSEMBLY 2 HOMOLOG, MITOCHONDRIAL"/>
    <property type="match status" value="1"/>
</dbReference>
<dbReference type="GO" id="GO:0120510">
    <property type="term" value="C:mitochondrial [4Fe-4S] assembly complex"/>
    <property type="evidence" value="ECO:0007669"/>
    <property type="project" value="UniProtKB-ARBA"/>
</dbReference>
<dbReference type="AlphaFoldDB" id="A0A914C3C9"/>
<dbReference type="GO" id="GO:0005506">
    <property type="term" value="F:iron ion binding"/>
    <property type="evidence" value="ECO:0007669"/>
    <property type="project" value="TreeGrafter"/>
</dbReference>
<dbReference type="Gene3D" id="2.60.300.12">
    <property type="entry name" value="HesB-like domain"/>
    <property type="match status" value="1"/>
</dbReference>
<keyword evidence="3" id="KW-0479">Metal-binding</keyword>
<evidence type="ECO:0000256" key="6">
    <source>
        <dbReference type="ARBA" id="ARBA00057540"/>
    </source>
</evidence>
<evidence type="ECO:0000256" key="1">
    <source>
        <dbReference type="ARBA" id="ARBA00004173"/>
    </source>
</evidence>
<dbReference type="WBParaSite" id="ACRNAN_Path_200.g722.t1">
    <property type="protein sequence ID" value="ACRNAN_Path_200.g722.t1"/>
    <property type="gene ID" value="ACRNAN_Path_200.g722"/>
</dbReference>
<evidence type="ECO:0000313" key="11">
    <source>
        <dbReference type="Proteomes" id="UP000887540"/>
    </source>
</evidence>
<dbReference type="NCBIfam" id="TIGR00049">
    <property type="entry name" value="iron-sulfur cluster assembly accessory protein"/>
    <property type="match status" value="1"/>
</dbReference>
<comment type="similarity">
    <text evidence="2">Belongs to the HesB/IscA family.</text>
</comment>
<feature type="domain" description="Core" evidence="10">
    <location>
        <begin position="20"/>
        <end position="118"/>
    </location>
</feature>
<evidence type="ECO:0000256" key="4">
    <source>
        <dbReference type="ARBA" id="ARBA00023004"/>
    </source>
</evidence>
<reference evidence="12" key="1">
    <citation type="submission" date="2022-11" db="UniProtKB">
        <authorList>
            <consortium name="WormBaseParasite"/>
        </authorList>
    </citation>
    <scope>IDENTIFICATION</scope>
</reference>
<evidence type="ECO:0000256" key="3">
    <source>
        <dbReference type="ARBA" id="ARBA00022723"/>
    </source>
</evidence>
<name>A0A914C3C9_9BILA</name>
<evidence type="ECO:0000313" key="12">
    <source>
        <dbReference type="WBParaSite" id="ACRNAN_Path_200.g722.t1"/>
    </source>
</evidence>
<evidence type="ECO:0000256" key="2">
    <source>
        <dbReference type="ARBA" id="ARBA00006718"/>
    </source>
</evidence>
<comment type="subcellular location">
    <subcellularLocation>
        <location evidence="1">Mitochondrion</location>
    </subcellularLocation>
</comment>
<dbReference type="InterPro" id="IPR035903">
    <property type="entry name" value="HesB-like_dom_sf"/>
</dbReference>
<dbReference type="PANTHER" id="PTHR43011:SF1">
    <property type="entry name" value="IRON-SULFUR CLUSTER ASSEMBLY 2 HOMOLOG, MITOCHONDRIAL"/>
    <property type="match status" value="1"/>
</dbReference>
<accession>A0A914C3C9</accession>
<dbReference type="GO" id="GO:0016226">
    <property type="term" value="P:iron-sulfur cluster assembly"/>
    <property type="evidence" value="ECO:0007669"/>
    <property type="project" value="InterPro"/>
</dbReference>
<dbReference type="GO" id="GO:0051539">
    <property type="term" value="F:4 iron, 4 sulfur cluster binding"/>
    <property type="evidence" value="ECO:0007669"/>
    <property type="project" value="TreeGrafter"/>
</dbReference>
<dbReference type="GO" id="GO:0051537">
    <property type="term" value="F:2 iron, 2 sulfur cluster binding"/>
    <property type="evidence" value="ECO:0007669"/>
    <property type="project" value="TreeGrafter"/>
</dbReference>
<dbReference type="FunFam" id="2.60.300.12:FF:000006">
    <property type="entry name" value="Iron-sulfur cluster assembly 2 mitochondrial"/>
    <property type="match status" value="1"/>
</dbReference>
<proteinExistence type="inferred from homology"/>
<comment type="function">
    <text evidence="6">Involved in the maturation of mitochondrial 4Fe-4S proteins functioning late in the iron-sulfur cluster assembly pathway. May be involved in the binding of an intermediate of Fe/S cluster assembly.</text>
</comment>
<protein>
    <recommendedName>
        <fullName evidence="7">Iron-sulfur cluster assembly 2 homolog, mitochondrial</fullName>
    </recommendedName>
    <alternativeName>
        <fullName evidence="8">HESB-like domain-containing protein 1</fullName>
    </alternativeName>
</protein>